<dbReference type="InterPro" id="IPR001387">
    <property type="entry name" value="Cro/C1-type_HTH"/>
</dbReference>
<sequence length="170" mass="20004">MRLEKRDLSNIGKNLKAYRLELGATQKEFADELNINHQNYSKMERGIYTPSLEKLLEICNSLRITPNDLLLDNREYDEYKQEIFRELDEDILDLMREMKVVEEIRAKALKAKREGNKKLEEQYLADIIGLYVVGGVGSWEMADALYYNRLDKLIKRTSSKVLKELEKKLN</sequence>
<evidence type="ECO:0000259" key="2">
    <source>
        <dbReference type="PROSITE" id="PS50943"/>
    </source>
</evidence>
<evidence type="ECO:0000313" key="4">
    <source>
        <dbReference type="Proteomes" id="UP000033536"/>
    </source>
</evidence>
<dbReference type="PANTHER" id="PTHR46558">
    <property type="entry name" value="TRACRIPTIONAL REGULATORY PROTEIN-RELATED-RELATED"/>
    <property type="match status" value="1"/>
</dbReference>
<accession>A0ABR5EBS8</accession>
<dbReference type="Gene3D" id="1.10.260.40">
    <property type="entry name" value="lambda repressor-like DNA-binding domains"/>
    <property type="match status" value="1"/>
</dbReference>
<evidence type="ECO:0000256" key="1">
    <source>
        <dbReference type="ARBA" id="ARBA00023125"/>
    </source>
</evidence>
<dbReference type="EMBL" id="JYOM01000001">
    <property type="protein sequence ID" value="KKD50579.1"/>
    <property type="molecule type" value="Genomic_DNA"/>
</dbReference>
<organism evidence="3 4">
    <name type="scientific">Listeria seeligeri</name>
    <dbReference type="NCBI Taxonomy" id="1640"/>
    <lineage>
        <taxon>Bacteria</taxon>
        <taxon>Bacillati</taxon>
        <taxon>Bacillota</taxon>
        <taxon>Bacilli</taxon>
        <taxon>Bacillales</taxon>
        <taxon>Listeriaceae</taxon>
        <taxon>Listeria</taxon>
    </lineage>
</organism>
<gene>
    <name evidence="3" type="ORF">UQ68_01740</name>
</gene>
<proteinExistence type="predicted"/>
<dbReference type="RefSeq" id="WP_003745073.1">
    <property type="nucleotide sequence ID" value="NZ_JAARQC010000001.1"/>
</dbReference>
<dbReference type="Pfam" id="PF01381">
    <property type="entry name" value="HTH_3"/>
    <property type="match status" value="1"/>
</dbReference>
<keyword evidence="1" id="KW-0238">DNA-binding</keyword>
<dbReference type="PANTHER" id="PTHR46558:SF4">
    <property type="entry name" value="DNA-BIDING PHAGE PROTEIN"/>
    <property type="match status" value="1"/>
</dbReference>
<dbReference type="PROSITE" id="PS50943">
    <property type="entry name" value="HTH_CROC1"/>
    <property type="match status" value="1"/>
</dbReference>
<feature type="domain" description="HTH cro/C1-type" evidence="2">
    <location>
        <begin position="15"/>
        <end position="69"/>
    </location>
</feature>
<dbReference type="SMART" id="SM00530">
    <property type="entry name" value="HTH_XRE"/>
    <property type="match status" value="1"/>
</dbReference>
<dbReference type="Proteomes" id="UP000033536">
    <property type="component" value="Unassembled WGS sequence"/>
</dbReference>
<name>A0ABR5EBS8_LISSE</name>
<evidence type="ECO:0000313" key="3">
    <source>
        <dbReference type="EMBL" id="KKD50579.1"/>
    </source>
</evidence>
<keyword evidence="4" id="KW-1185">Reference proteome</keyword>
<dbReference type="InterPro" id="IPR010982">
    <property type="entry name" value="Lambda_DNA-bd_dom_sf"/>
</dbReference>
<dbReference type="CDD" id="cd00093">
    <property type="entry name" value="HTH_XRE"/>
    <property type="match status" value="1"/>
</dbReference>
<protein>
    <recommendedName>
        <fullName evidence="2">HTH cro/C1-type domain-containing protein</fullName>
    </recommendedName>
</protein>
<dbReference type="SUPFAM" id="SSF47413">
    <property type="entry name" value="lambda repressor-like DNA-binding domains"/>
    <property type="match status" value="1"/>
</dbReference>
<reference evidence="3 4" key="1">
    <citation type="submission" date="2015-02" db="EMBL/GenBank/DDBJ databases">
        <title>Sequencing of Listeria spp. dairy environmental strains.</title>
        <authorList>
            <person name="Muhterem-Uyar M."/>
            <person name="Wagner M."/>
            <person name="Schmitz-Esser S."/>
            <person name="Stessl B."/>
        </authorList>
    </citation>
    <scope>NUCLEOTIDE SEQUENCE [LARGE SCALE GENOMIC DNA]</scope>
    <source>
        <strain evidence="3 4">7KSM</strain>
    </source>
</reference>
<comment type="caution">
    <text evidence="3">The sequence shown here is derived from an EMBL/GenBank/DDBJ whole genome shotgun (WGS) entry which is preliminary data.</text>
</comment>